<reference evidence="3 4" key="1">
    <citation type="submission" date="2015-07" db="EMBL/GenBank/DDBJ databases">
        <title>Genome sequencing project for genomic taxonomy and phylogenomics of Bacillus-like bacteria.</title>
        <authorList>
            <person name="Liu B."/>
            <person name="Wang J."/>
            <person name="Zhu Y."/>
            <person name="Liu G."/>
            <person name="Chen Q."/>
            <person name="Chen Z."/>
            <person name="Che J."/>
            <person name="Ge C."/>
            <person name="Shi H."/>
            <person name="Pan Z."/>
            <person name="Liu X."/>
        </authorList>
    </citation>
    <scope>NUCLEOTIDE SEQUENCE [LARGE SCALE GENOMIC DNA]</scope>
    <source>
        <strain evidence="3 4">DSM 54</strain>
    </source>
</reference>
<proteinExistence type="predicted"/>
<protein>
    <submittedName>
        <fullName evidence="3">Uncharacterized protein</fullName>
    </submittedName>
</protein>
<organism evidence="3 4">
    <name type="scientific">Lysinibacillus macroides</name>
    <dbReference type="NCBI Taxonomy" id="33935"/>
    <lineage>
        <taxon>Bacteria</taxon>
        <taxon>Bacillati</taxon>
        <taxon>Bacillota</taxon>
        <taxon>Bacilli</taxon>
        <taxon>Bacillales</taxon>
        <taxon>Bacillaceae</taxon>
        <taxon>Lysinibacillus</taxon>
    </lineage>
</organism>
<dbReference type="GO" id="GO:0006355">
    <property type="term" value="P:regulation of DNA-templated transcription"/>
    <property type="evidence" value="ECO:0007669"/>
    <property type="project" value="InterPro"/>
</dbReference>
<dbReference type="OrthoDB" id="2732892at2"/>
<evidence type="ECO:0000313" key="3">
    <source>
        <dbReference type="EMBL" id="KOY83029.1"/>
    </source>
</evidence>
<accession>A0A0M9DKZ8</accession>
<evidence type="ECO:0000313" key="4">
    <source>
        <dbReference type="Proteomes" id="UP000037977"/>
    </source>
</evidence>
<comment type="caution">
    <text evidence="3">The sequence shown here is derived from an EMBL/GenBank/DDBJ whole genome shotgun (WGS) entry which is preliminary data.</text>
</comment>
<dbReference type="SUPFAM" id="SSF46894">
    <property type="entry name" value="C-terminal effector domain of the bipartite response regulators"/>
    <property type="match status" value="1"/>
</dbReference>
<dbReference type="InterPro" id="IPR016032">
    <property type="entry name" value="Sig_transdc_resp-reg_C-effctor"/>
</dbReference>
<keyword evidence="1" id="KW-0805">Transcription regulation</keyword>
<dbReference type="Proteomes" id="UP000037977">
    <property type="component" value="Unassembled WGS sequence"/>
</dbReference>
<keyword evidence="2" id="KW-0804">Transcription</keyword>
<dbReference type="PATRIC" id="fig|33935.3.peg.820"/>
<dbReference type="RefSeq" id="WP_053994275.1">
    <property type="nucleotide sequence ID" value="NZ_CP065643.1"/>
</dbReference>
<name>A0A0M9DKZ8_9BACI</name>
<dbReference type="GO" id="GO:0003677">
    <property type="term" value="F:DNA binding"/>
    <property type="evidence" value="ECO:0007669"/>
    <property type="project" value="InterPro"/>
</dbReference>
<evidence type="ECO:0000256" key="1">
    <source>
        <dbReference type="ARBA" id="ARBA00023015"/>
    </source>
</evidence>
<dbReference type="EMBL" id="LGCI01000005">
    <property type="protein sequence ID" value="KOY83029.1"/>
    <property type="molecule type" value="Genomic_DNA"/>
</dbReference>
<sequence>MMAFQTSKDTKYNQLVLSDTAVIKELLTFRGTVDDTNFTQGVCATNSLKMNTDVIALFADLDKLIEKSLNKEQTTLLSYIARDYSYYTIGKLLGIPVKTVGSRFNTICQKIKQENDRQWRKVTYIQKLQLKTKRCSKCHDILPATDEFFSVNNSSKDLFHSQCKKCKNK</sequence>
<dbReference type="STRING" id="33935.ADM90_06895"/>
<evidence type="ECO:0000256" key="2">
    <source>
        <dbReference type="ARBA" id="ARBA00023163"/>
    </source>
</evidence>
<keyword evidence="4" id="KW-1185">Reference proteome</keyword>
<dbReference type="AlphaFoldDB" id="A0A0M9DKZ8"/>
<gene>
    <name evidence="3" type="ORF">ADM90_06895</name>
</gene>